<protein>
    <submittedName>
        <fullName evidence="2">Nuclear transport factor 2 family protein</fullName>
    </submittedName>
</protein>
<dbReference type="InterPro" id="IPR037401">
    <property type="entry name" value="SnoaL-like"/>
</dbReference>
<evidence type="ECO:0000259" key="1">
    <source>
        <dbReference type="Pfam" id="PF12680"/>
    </source>
</evidence>
<dbReference type="RefSeq" id="WP_353719579.1">
    <property type="nucleotide sequence ID" value="NZ_CP159289.1"/>
</dbReference>
<dbReference type="InterPro" id="IPR032710">
    <property type="entry name" value="NTF2-like_dom_sf"/>
</dbReference>
<reference evidence="2" key="1">
    <citation type="submission" date="2024-06" db="EMBL/GenBank/DDBJ databases">
        <title>Sequencing and assembly of the genome of Dyadobacter sp. strain 676, a symbiont of Cyamopsis tetragonoloba.</title>
        <authorList>
            <person name="Guro P."/>
            <person name="Sazanova A."/>
            <person name="Kuznetsova I."/>
            <person name="Belimov A."/>
            <person name="Safronova V."/>
        </authorList>
    </citation>
    <scope>NUCLEOTIDE SEQUENCE</scope>
    <source>
        <strain evidence="2">676</strain>
    </source>
</reference>
<name>A0AAU8FK86_9BACT</name>
<evidence type="ECO:0000313" key="2">
    <source>
        <dbReference type="EMBL" id="XCH24258.1"/>
    </source>
</evidence>
<dbReference type="Gene3D" id="3.10.450.50">
    <property type="match status" value="1"/>
</dbReference>
<organism evidence="2">
    <name type="scientific">Dyadobacter sp. 676</name>
    <dbReference type="NCBI Taxonomy" id="3088362"/>
    <lineage>
        <taxon>Bacteria</taxon>
        <taxon>Pseudomonadati</taxon>
        <taxon>Bacteroidota</taxon>
        <taxon>Cytophagia</taxon>
        <taxon>Cytophagales</taxon>
        <taxon>Spirosomataceae</taxon>
        <taxon>Dyadobacter</taxon>
    </lineage>
</organism>
<dbReference type="Pfam" id="PF12680">
    <property type="entry name" value="SnoaL_2"/>
    <property type="match status" value="1"/>
</dbReference>
<proteinExistence type="predicted"/>
<feature type="domain" description="SnoaL-like" evidence="1">
    <location>
        <begin position="12"/>
        <end position="90"/>
    </location>
</feature>
<dbReference type="EMBL" id="CP159289">
    <property type="protein sequence ID" value="XCH24258.1"/>
    <property type="molecule type" value="Genomic_DNA"/>
</dbReference>
<accession>A0AAU8FK86</accession>
<dbReference type="AlphaFoldDB" id="A0AAU8FK86"/>
<gene>
    <name evidence="2" type="ORF">ABV298_28790</name>
</gene>
<sequence>MHLTGQSAQSFAEQWIAAWNSHSLPAIMDLYAQEIHFFSPYIIKLGMNNDGMISDRGELEKYFAKALMVYPDLHFELHEVLAGAGSVILYYGSVNNRMAAEMMEFDDSGKINLVKAHYDR</sequence>
<dbReference type="SUPFAM" id="SSF54427">
    <property type="entry name" value="NTF2-like"/>
    <property type="match status" value="1"/>
</dbReference>